<proteinExistence type="predicted"/>
<dbReference type="InterPro" id="IPR026816">
    <property type="entry name" value="Flavodoxin_dom"/>
</dbReference>
<organism evidence="2 3">
    <name type="scientific">Haladaptatus pallidirubidus</name>
    <dbReference type="NCBI Taxonomy" id="1008152"/>
    <lineage>
        <taxon>Archaea</taxon>
        <taxon>Methanobacteriati</taxon>
        <taxon>Methanobacteriota</taxon>
        <taxon>Stenosarchaea group</taxon>
        <taxon>Halobacteria</taxon>
        <taxon>Halobacteriales</taxon>
        <taxon>Haladaptataceae</taxon>
        <taxon>Haladaptatus</taxon>
    </lineage>
</organism>
<dbReference type="EMBL" id="BAABKX010000026">
    <property type="protein sequence ID" value="GAA5063446.1"/>
    <property type="molecule type" value="Genomic_DNA"/>
</dbReference>
<keyword evidence="3" id="KW-1185">Reference proteome</keyword>
<evidence type="ECO:0000313" key="3">
    <source>
        <dbReference type="Proteomes" id="UP001501729"/>
    </source>
</evidence>
<dbReference type="InterPro" id="IPR029039">
    <property type="entry name" value="Flavoprotein-like_sf"/>
</dbReference>
<dbReference type="SUPFAM" id="SSF52218">
    <property type="entry name" value="Flavoproteins"/>
    <property type="match status" value="1"/>
</dbReference>
<evidence type="ECO:0000259" key="1">
    <source>
        <dbReference type="PROSITE" id="PS50902"/>
    </source>
</evidence>
<reference evidence="2 3" key="1">
    <citation type="journal article" date="2019" name="Int. J. Syst. Evol. Microbiol.">
        <title>The Global Catalogue of Microorganisms (GCM) 10K type strain sequencing project: providing services to taxonomists for standard genome sequencing and annotation.</title>
        <authorList>
            <consortium name="The Broad Institute Genomics Platform"/>
            <consortium name="The Broad Institute Genome Sequencing Center for Infectious Disease"/>
            <person name="Wu L."/>
            <person name="Ma J."/>
        </authorList>
    </citation>
    <scope>NUCLEOTIDE SEQUENCE [LARGE SCALE GENOMIC DNA]</scope>
    <source>
        <strain evidence="2 3">JCM 17504</strain>
    </source>
</reference>
<dbReference type="GeneID" id="68615895"/>
<dbReference type="Proteomes" id="UP001501729">
    <property type="component" value="Unassembled WGS sequence"/>
</dbReference>
<dbReference type="PROSITE" id="PS50902">
    <property type="entry name" value="FLAVODOXIN_LIKE"/>
    <property type="match status" value="1"/>
</dbReference>
<protein>
    <recommendedName>
        <fullName evidence="1">Flavodoxin-like domain-containing protein</fullName>
    </recommendedName>
</protein>
<dbReference type="AlphaFoldDB" id="A0AAV3UQ87"/>
<dbReference type="Gene3D" id="3.40.50.360">
    <property type="match status" value="1"/>
</dbReference>
<dbReference type="RefSeq" id="WP_227777188.1">
    <property type="nucleotide sequence ID" value="NZ_BAABKX010000026.1"/>
</dbReference>
<dbReference type="InterPro" id="IPR008254">
    <property type="entry name" value="Flavodoxin/NO_synth"/>
</dbReference>
<sequence>MASILVCYATGEGQTAKVADHIANRLTANGRETTTVNVKEISTEKAVLADFECISDF</sequence>
<dbReference type="Pfam" id="PF12724">
    <property type="entry name" value="Flavodoxin_5"/>
    <property type="match status" value="1"/>
</dbReference>
<gene>
    <name evidence="2" type="ORF">GCM10025751_51920</name>
</gene>
<accession>A0AAV3UQ87</accession>
<evidence type="ECO:0000313" key="2">
    <source>
        <dbReference type="EMBL" id="GAA5063446.1"/>
    </source>
</evidence>
<feature type="domain" description="Flavodoxin-like" evidence="1">
    <location>
        <begin position="4"/>
        <end position="57"/>
    </location>
</feature>
<dbReference type="GO" id="GO:0010181">
    <property type="term" value="F:FMN binding"/>
    <property type="evidence" value="ECO:0007669"/>
    <property type="project" value="InterPro"/>
</dbReference>
<name>A0AAV3UQ87_9EURY</name>
<comment type="caution">
    <text evidence="2">The sequence shown here is derived from an EMBL/GenBank/DDBJ whole genome shotgun (WGS) entry which is preliminary data.</text>
</comment>